<dbReference type="EMBL" id="LSSN01002936">
    <property type="protein sequence ID" value="OMJ14730.1"/>
    <property type="molecule type" value="Genomic_DNA"/>
</dbReference>
<organism evidence="2 3">
    <name type="scientific">Smittium culicis</name>
    <dbReference type="NCBI Taxonomy" id="133412"/>
    <lineage>
        <taxon>Eukaryota</taxon>
        <taxon>Fungi</taxon>
        <taxon>Fungi incertae sedis</taxon>
        <taxon>Zoopagomycota</taxon>
        <taxon>Kickxellomycotina</taxon>
        <taxon>Harpellomycetes</taxon>
        <taxon>Harpellales</taxon>
        <taxon>Legeriomycetaceae</taxon>
        <taxon>Smittium</taxon>
    </lineage>
</organism>
<evidence type="ECO:0000256" key="1">
    <source>
        <dbReference type="SAM" id="SignalP"/>
    </source>
</evidence>
<reference evidence="2 3" key="1">
    <citation type="submission" date="2017-01" db="EMBL/GenBank/DDBJ databases">
        <authorList>
            <person name="Mah S.A."/>
            <person name="Swanson W.J."/>
            <person name="Moy G.W."/>
            <person name="Vacquier V.D."/>
        </authorList>
    </citation>
    <scope>NUCLEOTIDE SEQUENCE [LARGE SCALE GENOMIC DNA]</scope>
    <source>
        <strain evidence="2 3">GSMNP</strain>
    </source>
</reference>
<sequence>MYSFYPVAAAVVVLTMNFTSTSSSPSPSGSEPRSYTDACWPDVDITKNASSNNNLDLPLQETIAYFPEGDICDSKTKKMSVEDDFNDAKQFARDQIGALSYKELKIKSLGDNADKSIESILNDCRNKTLSLIDRGLINPNVEVLAECRIGEIIKLIECKDPRYR</sequence>
<accession>A0A1R1XJE0</accession>
<evidence type="ECO:0000313" key="3">
    <source>
        <dbReference type="Proteomes" id="UP000187283"/>
    </source>
</evidence>
<dbReference type="AlphaFoldDB" id="A0A1R1XJE0"/>
<evidence type="ECO:0000313" key="2">
    <source>
        <dbReference type="EMBL" id="OMJ14730.1"/>
    </source>
</evidence>
<comment type="caution">
    <text evidence="2">The sequence shown here is derived from an EMBL/GenBank/DDBJ whole genome shotgun (WGS) entry which is preliminary data.</text>
</comment>
<name>A0A1R1XJE0_9FUNG</name>
<proteinExistence type="predicted"/>
<gene>
    <name evidence="2" type="ORF">AYI70_g7709</name>
</gene>
<keyword evidence="3" id="KW-1185">Reference proteome</keyword>
<feature type="signal peptide" evidence="1">
    <location>
        <begin position="1"/>
        <end position="23"/>
    </location>
</feature>
<dbReference type="Proteomes" id="UP000187283">
    <property type="component" value="Unassembled WGS sequence"/>
</dbReference>
<keyword evidence="1" id="KW-0732">Signal</keyword>
<feature type="chain" id="PRO_5012300215" evidence="1">
    <location>
        <begin position="24"/>
        <end position="164"/>
    </location>
</feature>
<protein>
    <submittedName>
        <fullName evidence="2">Uncharacterized protein</fullName>
    </submittedName>
</protein>